<dbReference type="EMBL" id="CAJVPY010003325">
    <property type="protein sequence ID" value="CAG8588621.1"/>
    <property type="molecule type" value="Genomic_DNA"/>
</dbReference>
<comment type="caution">
    <text evidence="1">The sequence shown here is derived from an EMBL/GenBank/DDBJ whole genome shotgun (WGS) entry which is preliminary data.</text>
</comment>
<gene>
    <name evidence="1" type="ORF">DERYTH_LOCUS7050</name>
</gene>
<evidence type="ECO:0000313" key="2">
    <source>
        <dbReference type="Proteomes" id="UP000789405"/>
    </source>
</evidence>
<dbReference type="AlphaFoldDB" id="A0A9N9C4G3"/>
<proteinExistence type="predicted"/>
<keyword evidence="2" id="KW-1185">Reference proteome</keyword>
<reference evidence="1" key="1">
    <citation type="submission" date="2021-06" db="EMBL/GenBank/DDBJ databases">
        <authorList>
            <person name="Kallberg Y."/>
            <person name="Tangrot J."/>
            <person name="Rosling A."/>
        </authorList>
    </citation>
    <scope>NUCLEOTIDE SEQUENCE</scope>
    <source>
        <strain evidence="1">MA453B</strain>
    </source>
</reference>
<dbReference type="Proteomes" id="UP000789405">
    <property type="component" value="Unassembled WGS sequence"/>
</dbReference>
<evidence type="ECO:0000313" key="1">
    <source>
        <dbReference type="EMBL" id="CAG8588621.1"/>
    </source>
</evidence>
<organism evidence="1 2">
    <name type="scientific">Dentiscutata erythropus</name>
    <dbReference type="NCBI Taxonomy" id="1348616"/>
    <lineage>
        <taxon>Eukaryota</taxon>
        <taxon>Fungi</taxon>
        <taxon>Fungi incertae sedis</taxon>
        <taxon>Mucoromycota</taxon>
        <taxon>Glomeromycotina</taxon>
        <taxon>Glomeromycetes</taxon>
        <taxon>Diversisporales</taxon>
        <taxon>Gigasporaceae</taxon>
        <taxon>Dentiscutata</taxon>
    </lineage>
</organism>
<accession>A0A9N9C4G3</accession>
<name>A0A9N9C4G3_9GLOM</name>
<sequence>MDQSDENKIKIKIELCPMEVTPTVQVVATSTILNNIELELQENLSNQEDPTTSYKCIY</sequence>
<protein>
    <submittedName>
        <fullName evidence="1">21994_t:CDS:1</fullName>
    </submittedName>
</protein>